<dbReference type="Proteomes" id="UP001500851">
    <property type="component" value="Unassembled WGS sequence"/>
</dbReference>
<organism evidence="1 2">
    <name type="scientific">Leucobacter iarius</name>
    <dbReference type="NCBI Taxonomy" id="333963"/>
    <lineage>
        <taxon>Bacteria</taxon>
        <taxon>Bacillati</taxon>
        <taxon>Actinomycetota</taxon>
        <taxon>Actinomycetes</taxon>
        <taxon>Micrococcales</taxon>
        <taxon>Microbacteriaceae</taxon>
        <taxon>Leucobacter</taxon>
    </lineage>
</organism>
<evidence type="ECO:0000313" key="1">
    <source>
        <dbReference type="EMBL" id="GAA1796983.1"/>
    </source>
</evidence>
<reference evidence="1 2" key="1">
    <citation type="journal article" date="2019" name="Int. J. Syst. Evol. Microbiol.">
        <title>The Global Catalogue of Microorganisms (GCM) 10K type strain sequencing project: providing services to taxonomists for standard genome sequencing and annotation.</title>
        <authorList>
            <consortium name="The Broad Institute Genomics Platform"/>
            <consortium name="The Broad Institute Genome Sequencing Center for Infectious Disease"/>
            <person name="Wu L."/>
            <person name="Ma J."/>
        </authorList>
    </citation>
    <scope>NUCLEOTIDE SEQUENCE [LARGE SCALE GENOMIC DNA]</scope>
    <source>
        <strain evidence="1 2">JCM 14736</strain>
    </source>
</reference>
<proteinExistence type="predicted"/>
<gene>
    <name evidence="1" type="ORF">GCM10009768_27480</name>
</gene>
<sequence length="267" mass="28547">MIGDNGDSARHAAQEVGEAFGAVFRTVDDWGAEIRRALEAPGQAPPTAKRLDPIVGDLAIPQLLDDGLITGAGFVSAPGFLGDAAWHLAWWLRRLEIPAERGPDAALRRLATVDDPEAEQFRDYTTLEWWKVPATTGRRHVTGPYVDYLCTDDYTVTITALVGEVGRPSGVVGADVHVSRMERALMPVLRSVPGAVTIVSHAGRVIISNETRRAPGSLLRIPGVSEALADLLAEDPEAGRGAGIELDLPDAKVLRCGDAPLGLVFHD</sequence>
<protein>
    <submittedName>
        <fullName evidence="1">Cache domain-containing protein</fullName>
    </submittedName>
</protein>
<dbReference type="CDD" id="cd12913">
    <property type="entry name" value="PDC1_MCP_like"/>
    <property type="match status" value="1"/>
</dbReference>
<dbReference type="Pfam" id="PF22673">
    <property type="entry name" value="MCP-like_PDC_1"/>
    <property type="match status" value="1"/>
</dbReference>
<dbReference type="RefSeq" id="WP_052961579.1">
    <property type="nucleotide sequence ID" value="NZ_BAAAOB010000004.1"/>
</dbReference>
<accession>A0ABN2LQX0</accession>
<dbReference type="EMBL" id="BAAAOB010000004">
    <property type="protein sequence ID" value="GAA1796983.1"/>
    <property type="molecule type" value="Genomic_DNA"/>
</dbReference>
<keyword evidence="2" id="KW-1185">Reference proteome</keyword>
<comment type="caution">
    <text evidence="1">The sequence shown here is derived from an EMBL/GenBank/DDBJ whole genome shotgun (WGS) entry which is preliminary data.</text>
</comment>
<dbReference type="Gene3D" id="3.30.450.20">
    <property type="entry name" value="PAS domain"/>
    <property type="match status" value="1"/>
</dbReference>
<name>A0ABN2LQX0_9MICO</name>
<evidence type="ECO:0000313" key="2">
    <source>
        <dbReference type="Proteomes" id="UP001500851"/>
    </source>
</evidence>